<evidence type="ECO:0000259" key="6">
    <source>
        <dbReference type="Pfam" id="PF00324"/>
    </source>
</evidence>
<comment type="caution">
    <text evidence="7">The sequence shown here is derived from an EMBL/GenBank/DDBJ whole genome shotgun (WGS) entry which is preliminary data.</text>
</comment>
<dbReference type="GO" id="GO:0016020">
    <property type="term" value="C:membrane"/>
    <property type="evidence" value="ECO:0007669"/>
    <property type="project" value="UniProtKB-SubCell"/>
</dbReference>
<feature type="transmembrane region" description="Helical" evidence="5">
    <location>
        <begin position="12"/>
        <end position="29"/>
    </location>
</feature>
<protein>
    <recommendedName>
        <fullName evidence="6">Amino acid permease/ SLC12A domain-containing protein</fullName>
    </recommendedName>
</protein>
<proteinExistence type="predicted"/>
<reference evidence="7 8" key="1">
    <citation type="submission" date="2018-08" db="EMBL/GenBank/DDBJ databases">
        <title>Aphanomyces genome sequencing and annotation.</title>
        <authorList>
            <person name="Minardi D."/>
            <person name="Oidtmann B."/>
            <person name="Van Der Giezen M."/>
            <person name="Studholme D.J."/>
        </authorList>
    </citation>
    <scope>NUCLEOTIDE SEQUENCE [LARGE SCALE GENOMIC DNA]</scope>
    <source>
        <strain evidence="7 8">D2</strain>
    </source>
</reference>
<dbReference type="AlphaFoldDB" id="A0A397DKC6"/>
<sequence>MSTLALPHKQIVNVGIFFSAIGGALQNLISQPRMLAAMANDNVVPFLRPFVIQDGQEPRRAIVLCMFLTCIPCFAGACVARNSTGIAHHVARQLGLPVTIPYHGQLDAVSHTQPGVFGRVVCPHPWLSPAMQCPIVVTHNRSPRRGPFLHIVAMHINNLSFLMLVLAVLASLLHTSSARHMAAITMTTLHPENATMPAAHRYQDDIVAVSCSPVEATMTPLCGDHDNRQYHAYVCEKQCIDAVKHLLRTRRQDEQKAPHALCLAEWKSIGRVQATECPTELQSFLPASALSVSTIASAILSVFVLFSCN</sequence>
<dbReference type="GO" id="GO:0015377">
    <property type="term" value="F:chloride:monoatomic cation symporter activity"/>
    <property type="evidence" value="ECO:0007669"/>
    <property type="project" value="InterPro"/>
</dbReference>
<dbReference type="EMBL" id="QUTD01004726">
    <property type="protein sequence ID" value="RHY66408.1"/>
    <property type="molecule type" value="Genomic_DNA"/>
</dbReference>
<evidence type="ECO:0000256" key="2">
    <source>
        <dbReference type="ARBA" id="ARBA00022692"/>
    </source>
</evidence>
<evidence type="ECO:0000256" key="5">
    <source>
        <dbReference type="SAM" id="Phobius"/>
    </source>
</evidence>
<dbReference type="InterPro" id="IPR004842">
    <property type="entry name" value="SLC12A_fam"/>
</dbReference>
<name>A0A397DKC6_APHAT</name>
<keyword evidence="3 5" id="KW-1133">Transmembrane helix</keyword>
<organism evidence="7 8">
    <name type="scientific">Aphanomyces astaci</name>
    <name type="common">Crayfish plague agent</name>
    <dbReference type="NCBI Taxonomy" id="112090"/>
    <lineage>
        <taxon>Eukaryota</taxon>
        <taxon>Sar</taxon>
        <taxon>Stramenopiles</taxon>
        <taxon>Oomycota</taxon>
        <taxon>Saprolegniomycetes</taxon>
        <taxon>Saprolegniales</taxon>
        <taxon>Verrucalvaceae</taxon>
        <taxon>Aphanomyces</taxon>
    </lineage>
</organism>
<feature type="transmembrane region" description="Helical" evidence="5">
    <location>
        <begin position="61"/>
        <end position="80"/>
    </location>
</feature>
<dbReference type="Gene3D" id="1.20.1740.10">
    <property type="entry name" value="Amino acid/polyamine transporter I"/>
    <property type="match status" value="1"/>
</dbReference>
<feature type="domain" description="Amino acid permease/ SLC12A" evidence="6">
    <location>
        <begin position="10"/>
        <end position="73"/>
    </location>
</feature>
<gene>
    <name evidence="7" type="ORF">DYB30_002791</name>
</gene>
<accession>A0A397DKC6</accession>
<evidence type="ECO:0000256" key="1">
    <source>
        <dbReference type="ARBA" id="ARBA00004141"/>
    </source>
</evidence>
<evidence type="ECO:0000256" key="4">
    <source>
        <dbReference type="ARBA" id="ARBA00023136"/>
    </source>
</evidence>
<evidence type="ECO:0000256" key="3">
    <source>
        <dbReference type="ARBA" id="ARBA00022989"/>
    </source>
</evidence>
<dbReference type="Proteomes" id="UP000266643">
    <property type="component" value="Unassembled WGS sequence"/>
</dbReference>
<dbReference type="Pfam" id="PF00324">
    <property type="entry name" value="AA_permease"/>
    <property type="match status" value="1"/>
</dbReference>
<comment type="subcellular location">
    <subcellularLocation>
        <location evidence="1">Membrane</location>
        <topology evidence="1">Multi-pass membrane protein</topology>
    </subcellularLocation>
</comment>
<keyword evidence="4 5" id="KW-0472">Membrane</keyword>
<dbReference type="InterPro" id="IPR004841">
    <property type="entry name" value="AA-permease/SLC12A_dom"/>
</dbReference>
<dbReference type="PANTHER" id="PTHR11827">
    <property type="entry name" value="SOLUTE CARRIER FAMILY 12, CATION COTRANSPORTERS"/>
    <property type="match status" value="1"/>
</dbReference>
<dbReference type="PANTHER" id="PTHR11827:SF72">
    <property type="entry name" value="GH08340P"/>
    <property type="match status" value="1"/>
</dbReference>
<feature type="transmembrane region" description="Helical" evidence="5">
    <location>
        <begin position="148"/>
        <end position="173"/>
    </location>
</feature>
<evidence type="ECO:0000313" key="7">
    <source>
        <dbReference type="EMBL" id="RHY66408.1"/>
    </source>
</evidence>
<keyword evidence="2 5" id="KW-0812">Transmembrane</keyword>
<feature type="transmembrane region" description="Helical" evidence="5">
    <location>
        <begin position="284"/>
        <end position="306"/>
    </location>
</feature>
<evidence type="ECO:0000313" key="8">
    <source>
        <dbReference type="Proteomes" id="UP000266643"/>
    </source>
</evidence>